<evidence type="ECO:0000313" key="20">
    <source>
        <dbReference type="Proteomes" id="UP000006304"/>
    </source>
</evidence>
<name>K0EWT8_NOCB7</name>
<evidence type="ECO:0000256" key="2">
    <source>
        <dbReference type="ARBA" id="ARBA00005194"/>
    </source>
</evidence>
<comment type="catalytic activity">
    <reaction evidence="13 15">
        <text>(9Z)-hexadecenoyl-[ACP] + malonyl-[ACP] + H(+) = 3-oxo-(11Z)-octadecenoyl-[ACP] + holo-[ACP] + CO2</text>
        <dbReference type="Rhea" id="RHEA:55040"/>
        <dbReference type="Rhea" id="RHEA-COMP:9623"/>
        <dbReference type="Rhea" id="RHEA-COMP:9685"/>
        <dbReference type="Rhea" id="RHEA-COMP:10800"/>
        <dbReference type="Rhea" id="RHEA-COMP:14074"/>
        <dbReference type="ChEBI" id="CHEBI:15378"/>
        <dbReference type="ChEBI" id="CHEBI:16526"/>
        <dbReference type="ChEBI" id="CHEBI:64479"/>
        <dbReference type="ChEBI" id="CHEBI:78449"/>
        <dbReference type="ChEBI" id="CHEBI:83989"/>
        <dbReference type="ChEBI" id="CHEBI:138538"/>
        <dbReference type="EC" id="2.3.1.179"/>
    </reaction>
</comment>
<comment type="similarity">
    <text evidence="3 15 17">Belongs to the thiolase-like superfamily. Beta-ketoacyl-ACP synthases family.</text>
</comment>
<dbReference type="FunFam" id="3.40.47.10:FF:000029">
    <property type="entry name" value="3-oxoacyl-[acyl-carrier-protein] synthase 1"/>
    <property type="match status" value="1"/>
</dbReference>
<evidence type="ECO:0000256" key="15">
    <source>
        <dbReference type="PIRNR" id="PIRNR000447"/>
    </source>
</evidence>
<dbReference type="FunFam" id="3.40.47.10:FF:000018">
    <property type="entry name" value="3-oxoacyl-[acyl-carrier-protein] synthase 2"/>
    <property type="match status" value="1"/>
</dbReference>
<dbReference type="eggNOG" id="COG0304">
    <property type="taxonomic scope" value="Bacteria"/>
</dbReference>
<dbReference type="InterPro" id="IPR014031">
    <property type="entry name" value="Ketoacyl_synth_C"/>
</dbReference>
<keyword evidence="10 15" id="KW-0275">Fatty acid biosynthesis</keyword>
<dbReference type="InterPro" id="IPR020841">
    <property type="entry name" value="PKS_Beta-ketoAc_synthase_dom"/>
</dbReference>
<keyword evidence="7 15" id="KW-0808">Transferase</keyword>
<evidence type="ECO:0000256" key="4">
    <source>
        <dbReference type="ARBA" id="ARBA00012356"/>
    </source>
</evidence>
<evidence type="ECO:0000256" key="14">
    <source>
        <dbReference type="ARBA" id="ARBA00047659"/>
    </source>
</evidence>
<evidence type="ECO:0000259" key="18">
    <source>
        <dbReference type="PROSITE" id="PS52004"/>
    </source>
</evidence>
<dbReference type="InterPro" id="IPR000794">
    <property type="entry name" value="Beta-ketoacyl_synthase"/>
</dbReference>
<evidence type="ECO:0000256" key="11">
    <source>
        <dbReference type="ARBA" id="ARBA00023315"/>
    </source>
</evidence>
<reference evidence="19 20" key="1">
    <citation type="journal article" date="2012" name="J. Bacteriol.">
        <title>Complete genome sequence of Nocardia brasiliensis HUJEG-1.</title>
        <authorList>
            <person name="Vera-Cabrera L."/>
            <person name="Ortiz-Lopez R."/>
            <person name="Elizondo-Gonzalez R."/>
            <person name="Perez-Maya A.A."/>
            <person name="Ocampo-Candiani J."/>
        </authorList>
    </citation>
    <scope>NUCLEOTIDE SEQUENCE [LARGE SCALE GENOMIC DNA]</scope>
    <source>
        <strain evidence="20">ATCC 700358</strain>
    </source>
</reference>
<evidence type="ECO:0000256" key="9">
    <source>
        <dbReference type="ARBA" id="ARBA00023098"/>
    </source>
</evidence>
<dbReference type="Pfam" id="PF00109">
    <property type="entry name" value="ketoacyl-synt"/>
    <property type="match status" value="1"/>
</dbReference>
<dbReference type="InterPro" id="IPR017568">
    <property type="entry name" value="3-oxoacyl-ACP_synth-2"/>
</dbReference>
<evidence type="ECO:0000256" key="7">
    <source>
        <dbReference type="ARBA" id="ARBA00022679"/>
    </source>
</evidence>
<evidence type="ECO:0000256" key="6">
    <source>
        <dbReference type="ARBA" id="ARBA00022516"/>
    </source>
</evidence>
<dbReference type="GO" id="GO:0004315">
    <property type="term" value="F:3-oxoacyl-[acyl-carrier-protein] synthase activity"/>
    <property type="evidence" value="ECO:0007669"/>
    <property type="project" value="UniProtKB-UniRule"/>
</dbReference>
<organism evidence="19 20">
    <name type="scientific">Nocardia brasiliensis (strain ATCC 700358 / HUJEG-1)</name>
    <dbReference type="NCBI Taxonomy" id="1133849"/>
    <lineage>
        <taxon>Bacteria</taxon>
        <taxon>Bacillati</taxon>
        <taxon>Actinomycetota</taxon>
        <taxon>Actinomycetes</taxon>
        <taxon>Mycobacteriales</taxon>
        <taxon>Nocardiaceae</taxon>
        <taxon>Nocardia</taxon>
    </lineage>
</organism>
<evidence type="ECO:0000256" key="13">
    <source>
        <dbReference type="ARBA" id="ARBA00047318"/>
    </source>
</evidence>
<evidence type="ECO:0000313" key="19">
    <source>
        <dbReference type="EMBL" id="AFU00086.1"/>
    </source>
</evidence>
<dbReference type="PANTHER" id="PTHR11712:SF336">
    <property type="entry name" value="3-OXOACYL-[ACYL-CARRIER-PROTEIN] SYNTHASE, MITOCHONDRIAL"/>
    <property type="match status" value="1"/>
</dbReference>
<keyword evidence="20" id="KW-1185">Reference proteome</keyword>
<dbReference type="InterPro" id="IPR014030">
    <property type="entry name" value="Ketoacyl_synth_N"/>
</dbReference>
<dbReference type="InterPro" id="IPR016039">
    <property type="entry name" value="Thiolase-like"/>
</dbReference>
<dbReference type="PROSITE" id="PS52004">
    <property type="entry name" value="KS3_2"/>
    <property type="match status" value="1"/>
</dbReference>
<evidence type="ECO:0000256" key="10">
    <source>
        <dbReference type="ARBA" id="ARBA00023160"/>
    </source>
</evidence>
<evidence type="ECO:0000256" key="5">
    <source>
        <dbReference type="ARBA" id="ARBA00014657"/>
    </source>
</evidence>
<dbReference type="STRING" id="1133849.O3I_010625"/>
<dbReference type="UniPathway" id="UPA00094"/>
<dbReference type="PIRSF" id="PIRSF000447">
    <property type="entry name" value="KAS_II"/>
    <property type="match status" value="1"/>
</dbReference>
<dbReference type="GO" id="GO:0030497">
    <property type="term" value="P:fatty acid elongation"/>
    <property type="evidence" value="ECO:0007669"/>
    <property type="project" value="UniProtKB-ARBA"/>
</dbReference>
<feature type="domain" description="Ketosynthase family 3 (KS3)" evidence="18">
    <location>
        <begin position="4"/>
        <end position="408"/>
    </location>
</feature>
<dbReference type="UniPathway" id="UPA00915"/>
<dbReference type="Pfam" id="PF02801">
    <property type="entry name" value="Ketoacyl-synt_C"/>
    <property type="match status" value="1"/>
</dbReference>
<evidence type="ECO:0000256" key="17">
    <source>
        <dbReference type="RuleBase" id="RU003694"/>
    </source>
</evidence>
<keyword evidence="6 15" id="KW-0444">Lipid biosynthesis</keyword>
<dbReference type="CDD" id="cd00834">
    <property type="entry name" value="KAS_I_II"/>
    <property type="match status" value="1"/>
</dbReference>
<gene>
    <name evidence="19" type="ORF">O3I_010625</name>
</gene>
<dbReference type="RefSeq" id="WP_014982941.1">
    <property type="nucleotide sequence ID" value="NC_018681.1"/>
</dbReference>
<comment type="pathway">
    <text evidence="2 15">Lipid metabolism; fatty acid biosynthesis.</text>
</comment>
<evidence type="ECO:0000256" key="3">
    <source>
        <dbReference type="ARBA" id="ARBA00008467"/>
    </source>
</evidence>
<dbReference type="SMART" id="SM00825">
    <property type="entry name" value="PKS_KS"/>
    <property type="match status" value="1"/>
</dbReference>
<dbReference type="NCBIfam" id="NF005589">
    <property type="entry name" value="PRK07314.1"/>
    <property type="match status" value="1"/>
</dbReference>
<comment type="pathway">
    <text evidence="1">Lipid metabolism; mycolic acid biosynthesis.</text>
</comment>
<protein>
    <recommendedName>
        <fullName evidence="5 15">3-oxoacyl-[acyl-carrier-protein] synthase 2</fullName>
        <ecNumber evidence="4 15">2.3.1.179</ecNumber>
    </recommendedName>
</protein>
<keyword evidence="11 15" id="KW-0012">Acyltransferase</keyword>
<evidence type="ECO:0000256" key="12">
    <source>
        <dbReference type="ARBA" id="ARBA00024006"/>
    </source>
</evidence>
<evidence type="ECO:0000256" key="16">
    <source>
        <dbReference type="PIRSR" id="PIRSR000447-1"/>
    </source>
</evidence>
<dbReference type="AlphaFoldDB" id="K0EWT8"/>
<dbReference type="PROSITE" id="PS00606">
    <property type="entry name" value="KS3_1"/>
    <property type="match status" value="1"/>
</dbReference>
<dbReference type="KEGG" id="nbr:O3I_010625"/>
<comment type="function">
    <text evidence="12 15">Involved in the type II fatty acid elongation cycle. Catalyzes the elongation of a wide range of acyl-ACP by the addition of two carbons from malonyl-ACP to an acyl acceptor. Can efficiently catalyze the conversion of palmitoleoyl-ACP (cis-hexadec-9-enoyl-ACP) to cis-vaccenoyl-ACP (cis-octadec-11-enoyl-ACP), an essential step in the thermal regulation of fatty acid composition.</text>
</comment>
<feature type="active site" description="For beta-ketoacyl synthase activity" evidence="16">
    <location>
        <position position="161"/>
    </location>
</feature>
<dbReference type="NCBIfam" id="TIGR03150">
    <property type="entry name" value="fabF"/>
    <property type="match status" value="1"/>
</dbReference>
<accession>K0EWT8</accession>
<dbReference type="InterPro" id="IPR018201">
    <property type="entry name" value="Ketoacyl_synth_AS"/>
</dbReference>
<proteinExistence type="inferred from homology"/>
<dbReference type="Gene3D" id="3.40.47.10">
    <property type="match status" value="1"/>
</dbReference>
<dbReference type="EMBL" id="CP003876">
    <property type="protein sequence ID" value="AFU00086.1"/>
    <property type="molecule type" value="Genomic_DNA"/>
</dbReference>
<dbReference type="EC" id="2.3.1.179" evidence="4 15"/>
<evidence type="ECO:0000256" key="8">
    <source>
        <dbReference type="ARBA" id="ARBA00022832"/>
    </source>
</evidence>
<comment type="catalytic activity">
    <reaction evidence="14 15">
        <text>a fatty acyl-[ACP] + malonyl-[ACP] + H(+) = a 3-oxoacyl-[ACP] + holo-[ACP] + CO2</text>
        <dbReference type="Rhea" id="RHEA:22836"/>
        <dbReference type="Rhea" id="RHEA-COMP:9623"/>
        <dbReference type="Rhea" id="RHEA-COMP:9685"/>
        <dbReference type="Rhea" id="RHEA-COMP:9916"/>
        <dbReference type="Rhea" id="RHEA-COMP:14125"/>
        <dbReference type="ChEBI" id="CHEBI:15378"/>
        <dbReference type="ChEBI" id="CHEBI:16526"/>
        <dbReference type="ChEBI" id="CHEBI:64479"/>
        <dbReference type="ChEBI" id="CHEBI:78449"/>
        <dbReference type="ChEBI" id="CHEBI:78776"/>
        <dbReference type="ChEBI" id="CHEBI:138651"/>
    </reaction>
</comment>
<dbReference type="HOGENOM" id="CLU_000022_69_2_11"/>
<dbReference type="Proteomes" id="UP000006304">
    <property type="component" value="Chromosome"/>
</dbReference>
<keyword evidence="9" id="KW-0443">Lipid metabolism</keyword>
<sequence>MTDRRRVVVTGIGLVTPLGIGTDTVWKACLAGQSGIGPISGIDVTDLPVRIAGQVAGFDAADWLDPKERRLYDRFSQLGIAAAQLALDDAAPGALPQRVATIIASGEGGIASLSTGVSAAQISPQHVSPTLLPAIVPNACASAVARRYRFDGPSYSPTTACSSGADAVGQGFQLVADGYTDMCVAGGTEAPIARWFLAGFANMRALSRRNDDPARASRPFTLHRDGFVLAEGAAILVLEDLDSAIARHATIHAEVRGYAAGTDHHHLTAPDPTGAAAALTISRALRDADLTPPEVGYINAHGTSTRLNDAAETLAIKTAFGAHAHSVAISSTKSMTGHMLGATGAVEAALCCLACRHQTVPPTINYNDPDPACDLDYTPNVARRLPINVAMSTSLAFGGHNATLVVRRYPESADT</sequence>
<dbReference type="SUPFAM" id="SSF53901">
    <property type="entry name" value="Thiolase-like"/>
    <property type="match status" value="2"/>
</dbReference>
<evidence type="ECO:0000256" key="1">
    <source>
        <dbReference type="ARBA" id="ARBA00004796"/>
    </source>
</evidence>
<dbReference type="PANTHER" id="PTHR11712">
    <property type="entry name" value="POLYKETIDE SYNTHASE-RELATED"/>
    <property type="match status" value="1"/>
</dbReference>
<keyword evidence="8" id="KW-0276">Fatty acid metabolism</keyword>